<dbReference type="InterPro" id="IPR050288">
    <property type="entry name" value="Cellulose_deg_GH3"/>
</dbReference>
<dbReference type="InterPro" id="IPR001764">
    <property type="entry name" value="Glyco_hydro_3_N"/>
</dbReference>
<sequence length="807" mass="87200">MKHKELIEQMTLEEKCGLLSGRDIWSTRPVQRLGVPAIYLSDGPTGMRKQMGEGDHLGLNASLPATCWPTAVTVACTWDPALGEELGAALGEEAVAQGVSVVLGPGLNIQRSPLCGRNFEYFSEDPILAGKLAAGYIRGIQSRGIAACPKHFAANSQETLRMASDSVVDERTFREIYLTNYEIAVKEGQPKFIMSSYNKINGTYANEDKTLLTDILRNEWGFDGAVVTDWGGSNDHVEGVRAGSHLEMPGTAGDSDRQLAAAVKAGVISEEVVDQRVDELLDVILAVAPKEKADGSFDKEGHHALAAKVAEEAVVLLKNEGNILPLAAGAKVAVIGDFAAIPRYQGAGSSLVNPTKLECALDVLGKMPLESVGYAQGFTRADAVDKALTEQAVALAKQAGAVLLYMGLPEISETEGLDREHMRLPNNQVELLKAVAAANPNVVVVLAAGSPVETPWLEHCKALVYTGLCGQAGASAALRVISGQVCPGGHLSQTWPLEWADEPVSHYWPGRQHTAEYREGPFVGYRWFETANKPVRFAFGYGLSYTTFAYSDLAVSETEVSFTLTNTGSVEGAEVAQVYIGKPGSAILRPAKELKGFAKVRLAEGESRRVTIPLDDKAFRWYDVQTKAWKVEGGEYTVMVGSSCADIRLSGSVNVAGEAVQATANKEALACYYDLELDNVPDEAFAALLGREVPEGKWDETKLLEMNDAICQMYYAKNPIARLAGRILTNMKEKSIAQGKPDLNILFIYNMPFRGIAKMMNGMVSMEMAEGILVMVNGHFFKGLGQVWRGWRSLSRIAKAEKNAAKG</sequence>
<keyword evidence="2 4" id="KW-0378">Hydrolase</keyword>
<reference evidence="4" key="2">
    <citation type="submission" date="2021-04" db="EMBL/GenBank/DDBJ databases">
        <authorList>
            <person name="Gilroy R."/>
        </authorList>
    </citation>
    <scope>NUCLEOTIDE SEQUENCE</scope>
    <source>
        <strain evidence="4">ChiGjej4B4-18154</strain>
    </source>
</reference>
<organism evidence="4 5">
    <name type="scientific">Candidatus Allofournierella merdipullorum</name>
    <dbReference type="NCBI Taxonomy" id="2838595"/>
    <lineage>
        <taxon>Bacteria</taxon>
        <taxon>Bacillati</taxon>
        <taxon>Bacillota</taxon>
        <taxon>Clostridia</taxon>
        <taxon>Eubacteriales</taxon>
        <taxon>Oscillospiraceae</taxon>
        <taxon>Allofournierella</taxon>
    </lineage>
</organism>
<protein>
    <submittedName>
        <fullName evidence="4">Glycoside hydrolase family 3 C-terminal domain-containing protein</fullName>
    </submittedName>
</protein>
<dbReference type="InterPro" id="IPR026891">
    <property type="entry name" value="Fn3-like"/>
</dbReference>
<dbReference type="Gene3D" id="3.40.50.1700">
    <property type="entry name" value="Glycoside hydrolase family 3 C-terminal domain"/>
    <property type="match status" value="1"/>
</dbReference>
<accession>A0A9D2E5R8</accession>
<dbReference type="InterPro" id="IPR017853">
    <property type="entry name" value="GH"/>
</dbReference>
<dbReference type="GO" id="GO:0008422">
    <property type="term" value="F:beta-glucosidase activity"/>
    <property type="evidence" value="ECO:0007669"/>
    <property type="project" value="UniProtKB-ARBA"/>
</dbReference>
<dbReference type="Pfam" id="PF01915">
    <property type="entry name" value="Glyco_hydro_3_C"/>
    <property type="match status" value="1"/>
</dbReference>
<name>A0A9D2E5R8_9FIRM</name>
<dbReference type="PANTHER" id="PTHR42715">
    <property type="entry name" value="BETA-GLUCOSIDASE"/>
    <property type="match status" value="1"/>
</dbReference>
<dbReference type="PRINTS" id="PR00133">
    <property type="entry name" value="GLHYDRLASE3"/>
</dbReference>
<dbReference type="Gene3D" id="2.60.40.10">
    <property type="entry name" value="Immunoglobulins"/>
    <property type="match status" value="1"/>
</dbReference>
<comment type="similarity">
    <text evidence="1">Belongs to the glycosyl hydrolase 3 family.</text>
</comment>
<dbReference type="InterPro" id="IPR002772">
    <property type="entry name" value="Glyco_hydro_3_C"/>
</dbReference>
<gene>
    <name evidence="4" type="ORF">H9813_10845</name>
</gene>
<feature type="domain" description="Fibronectin type III-like" evidence="3">
    <location>
        <begin position="574"/>
        <end position="644"/>
    </location>
</feature>
<proteinExistence type="inferred from homology"/>
<evidence type="ECO:0000256" key="2">
    <source>
        <dbReference type="ARBA" id="ARBA00022801"/>
    </source>
</evidence>
<dbReference type="InterPro" id="IPR036881">
    <property type="entry name" value="Glyco_hydro_3_C_sf"/>
</dbReference>
<comment type="caution">
    <text evidence="4">The sequence shown here is derived from an EMBL/GenBank/DDBJ whole genome shotgun (WGS) entry which is preliminary data.</text>
</comment>
<dbReference type="InterPro" id="IPR036962">
    <property type="entry name" value="Glyco_hydro_3_N_sf"/>
</dbReference>
<reference evidence="4" key="1">
    <citation type="journal article" date="2021" name="PeerJ">
        <title>Extensive microbial diversity within the chicken gut microbiome revealed by metagenomics and culture.</title>
        <authorList>
            <person name="Gilroy R."/>
            <person name="Ravi A."/>
            <person name="Getino M."/>
            <person name="Pursley I."/>
            <person name="Horton D.L."/>
            <person name="Alikhan N.F."/>
            <person name="Baker D."/>
            <person name="Gharbi K."/>
            <person name="Hall N."/>
            <person name="Watson M."/>
            <person name="Adriaenssens E.M."/>
            <person name="Foster-Nyarko E."/>
            <person name="Jarju S."/>
            <person name="Secka A."/>
            <person name="Antonio M."/>
            <person name="Oren A."/>
            <person name="Chaudhuri R.R."/>
            <person name="La Ragione R."/>
            <person name="Hildebrand F."/>
            <person name="Pallen M.J."/>
        </authorList>
    </citation>
    <scope>NUCLEOTIDE SEQUENCE</scope>
    <source>
        <strain evidence="4">ChiGjej4B4-18154</strain>
    </source>
</reference>
<evidence type="ECO:0000259" key="3">
    <source>
        <dbReference type="SMART" id="SM01217"/>
    </source>
</evidence>
<dbReference type="InterPro" id="IPR013783">
    <property type="entry name" value="Ig-like_fold"/>
</dbReference>
<dbReference type="Gene3D" id="3.20.20.300">
    <property type="entry name" value="Glycoside hydrolase, family 3, N-terminal domain"/>
    <property type="match status" value="1"/>
</dbReference>
<dbReference type="SUPFAM" id="SSF52279">
    <property type="entry name" value="Beta-D-glucan exohydrolase, C-terminal domain"/>
    <property type="match status" value="1"/>
</dbReference>
<dbReference type="Pfam" id="PF00933">
    <property type="entry name" value="Glyco_hydro_3"/>
    <property type="match status" value="1"/>
</dbReference>
<dbReference type="GO" id="GO:0005975">
    <property type="term" value="P:carbohydrate metabolic process"/>
    <property type="evidence" value="ECO:0007669"/>
    <property type="project" value="InterPro"/>
</dbReference>
<dbReference type="AlphaFoldDB" id="A0A9D2E5R8"/>
<dbReference type="PANTHER" id="PTHR42715:SF10">
    <property type="entry name" value="BETA-GLUCOSIDASE"/>
    <property type="match status" value="1"/>
</dbReference>
<evidence type="ECO:0000313" key="4">
    <source>
        <dbReference type="EMBL" id="HIZ31708.1"/>
    </source>
</evidence>
<evidence type="ECO:0000256" key="1">
    <source>
        <dbReference type="ARBA" id="ARBA00005336"/>
    </source>
</evidence>
<evidence type="ECO:0000313" key="5">
    <source>
        <dbReference type="Proteomes" id="UP000824035"/>
    </source>
</evidence>
<dbReference type="SUPFAM" id="SSF51445">
    <property type="entry name" value="(Trans)glycosidases"/>
    <property type="match status" value="1"/>
</dbReference>
<dbReference type="Pfam" id="PF14310">
    <property type="entry name" value="Fn3-like"/>
    <property type="match status" value="1"/>
</dbReference>
<dbReference type="EMBL" id="DXBV01000113">
    <property type="protein sequence ID" value="HIZ31708.1"/>
    <property type="molecule type" value="Genomic_DNA"/>
</dbReference>
<dbReference type="Proteomes" id="UP000824035">
    <property type="component" value="Unassembled WGS sequence"/>
</dbReference>
<dbReference type="SMART" id="SM01217">
    <property type="entry name" value="Fn3_like"/>
    <property type="match status" value="1"/>
</dbReference>
<dbReference type="FunFam" id="2.60.40.10:FF:000495">
    <property type="entry name" value="Periplasmic beta-glucosidase"/>
    <property type="match status" value="1"/>
</dbReference>